<dbReference type="InterPro" id="IPR006860">
    <property type="entry name" value="FecR"/>
</dbReference>
<dbReference type="Proteomes" id="UP000183209">
    <property type="component" value="Unassembled WGS sequence"/>
</dbReference>
<protein>
    <submittedName>
        <fullName evidence="4">FecR family protein</fullName>
    </submittedName>
</protein>
<dbReference type="InterPro" id="IPR012373">
    <property type="entry name" value="Ferrdict_sens_TM"/>
</dbReference>
<dbReference type="EMBL" id="FPAG01000002">
    <property type="protein sequence ID" value="SFS54364.1"/>
    <property type="molecule type" value="Genomic_DNA"/>
</dbReference>
<keyword evidence="1" id="KW-0472">Membrane</keyword>
<dbReference type="OrthoDB" id="651134at2"/>
<sequence>MEHLIIKYINKEISEEELALLKEGLKNPEVKKQLKEYINLESSIQLGLKNIDMERVYNSLDAQLSSEDNLEKRAARLSYLKYAAAITIIIALAASFQLFINRDINEFTPNATTITLKLEDGSIKEFDETEAIISVDDFVAGSEPKNSNNKTDIAYNEINVPYGKKATIKLSDNSQVILNSGSVFKYPTSFDGSDLRSVTLEGEAYFTVSKNAQKPFIVQTAEMDVEVLGTEFNVSCFKDDKQTLAILVEGSIKAKNTLSNTSVIVKPGQAATLKDKNLTVQPVDIQKYTAWLHGDLLFIDDTFETVLKKLERHFNVVIINNNPVLNEVRYNGRFNTETLEQILEAFQVNTTFEYTLKNNQIIIKNETPMK</sequence>
<dbReference type="AlphaFoldDB" id="A0A1I6QPN5"/>
<dbReference type="PANTHER" id="PTHR30273:SF2">
    <property type="entry name" value="PROTEIN FECR"/>
    <property type="match status" value="1"/>
</dbReference>
<evidence type="ECO:0000256" key="1">
    <source>
        <dbReference type="SAM" id="Phobius"/>
    </source>
</evidence>
<keyword evidence="1" id="KW-0812">Transmembrane</keyword>
<dbReference type="Gene3D" id="2.60.120.1440">
    <property type="match status" value="1"/>
</dbReference>
<dbReference type="Pfam" id="PF04773">
    <property type="entry name" value="FecR"/>
    <property type="match status" value="1"/>
</dbReference>
<dbReference type="InterPro" id="IPR032508">
    <property type="entry name" value="FecR_C"/>
</dbReference>
<dbReference type="PANTHER" id="PTHR30273">
    <property type="entry name" value="PERIPLASMIC SIGNAL SENSOR AND SIGMA FACTOR ACTIVATOR FECR-RELATED"/>
    <property type="match status" value="1"/>
</dbReference>
<feature type="transmembrane region" description="Helical" evidence="1">
    <location>
        <begin position="79"/>
        <end position="100"/>
    </location>
</feature>
<dbReference type="GO" id="GO:0016989">
    <property type="term" value="F:sigma factor antagonist activity"/>
    <property type="evidence" value="ECO:0007669"/>
    <property type="project" value="TreeGrafter"/>
</dbReference>
<keyword evidence="1" id="KW-1133">Transmembrane helix</keyword>
<feature type="domain" description="FecR protein" evidence="2">
    <location>
        <begin position="158"/>
        <end position="253"/>
    </location>
</feature>
<feature type="domain" description="Protein FecR C-terminal" evidence="3">
    <location>
        <begin position="296"/>
        <end position="363"/>
    </location>
</feature>
<dbReference type="Gene3D" id="3.55.50.30">
    <property type="match status" value="1"/>
</dbReference>
<name>A0A1I6QPN5_9FLAO</name>
<dbReference type="RefSeq" id="WP_074977028.1">
    <property type="nucleotide sequence ID" value="NZ_FPAG01000002.1"/>
</dbReference>
<dbReference type="PIRSF" id="PIRSF018266">
    <property type="entry name" value="FecR"/>
    <property type="match status" value="1"/>
</dbReference>
<proteinExistence type="predicted"/>
<organism evidence="4 5">
    <name type="scientific">Zhouia amylolytica</name>
    <dbReference type="NCBI Taxonomy" id="376730"/>
    <lineage>
        <taxon>Bacteria</taxon>
        <taxon>Pseudomonadati</taxon>
        <taxon>Bacteroidota</taxon>
        <taxon>Flavobacteriia</taxon>
        <taxon>Flavobacteriales</taxon>
        <taxon>Flavobacteriaceae</taxon>
        <taxon>Zhouia</taxon>
    </lineage>
</organism>
<accession>A0A1I6QPN5</accession>
<evidence type="ECO:0000313" key="4">
    <source>
        <dbReference type="EMBL" id="SFS54364.1"/>
    </source>
</evidence>
<evidence type="ECO:0000259" key="3">
    <source>
        <dbReference type="Pfam" id="PF16344"/>
    </source>
</evidence>
<evidence type="ECO:0000259" key="2">
    <source>
        <dbReference type="Pfam" id="PF04773"/>
    </source>
</evidence>
<reference evidence="4 5" key="1">
    <citation type="submission" date="2016-10" db="EMBL/GenBank/DDBJ databases">
        <authorList>
            <person name="de Groot N.N."/>
        </authorList>
    </citation>
    <scope>NUCLEOTIDE SEQUENCE [LARGE SCALE GENOMIC DNA]</scope>
    <source>
        <strain evidence="4 5">CGMCC 1.6114</strain>
    </source>
</reference>
<evidence type="ECO:0000313" key="5">
    <source>
        <dbReference type="Proteomes" id="UP000183209"/>
    </source>
</evidence>
<dbReference type="Pfam" id="PF16344">
    <property type="entry name" value="FecR_C"/>
    <property type="match status" value="1"/>
</dbReference>
<gene>
    <name evidence="4" type="ORF">SAMN04487906_0771</name>
</gene>